<gene>
    <name evidence="2" type="ORF">GNZ18_18255</name>
</gene>
<accession>A0A7K1L2C6</accession>
<name>A0A7K1L2C6_9ACTN</name>
<dbReference type="RefSeq" id="WP_156217720.1">
    <property type="nucleotide sequence ID" value="NZ_WOFH01000006.1"/>
</dbReference>
<keyword evidence="1" id="KW-0732">Signal</keyword>
<evidence type="ECO:0008006" key="4">
    <source>
        <dbReference type="Google" id="ProtNLM"/>
    </source>
</evidence>
<dbReference type="AlphaFoldDB" id="A0A7K1L2C6"/>
<keyword evidence="3" id="KW-1185">Reference proteome</keyword>
<feature type="signal peptide" evidence="1">
    <location>
        <begin position="1"/>
        <end position="21"/>
    </location>
</feature>
<dbReference type="Proteomes" id="UP000432015">
    <property type="component" value="Unassembled WGS sequence"/>
</dbReference>
<comment type="caution">
    <text evidence="2">The sequence shown here is derived from an EMBL/GenBank/DDBJ whole genome shotgun (WGS) entry which is preliminary data.</text>
</comment>
<evidence type="ECO:0000313" key="3">
    <source>
        <dbReference type="Proteomes" id="UP000432015"/>
    </source>
</evidence>
<reference evidence="2 3" key="1">
    <citation type="submission" date="2019-11" db="EMBL/GenBank/DDBJ databases">
        <authorList>
            <person name="Cao P."/>
        </authorList>
    </citation>
    <scope>NUCLEOTIDE SEQUENCE [LARGE SCALE GENOMIC DNA]</scope>
    <source>
        <strain evidence="2 3">NEAU-AAG5</strain>
    </source>
</reference>
<organism evidence="2 3">
    <name type="scientific">Actinomadura litoris</name>
    <dbReference type="NCBI Taxonomy" id="2678616"/>
    <lineage>
        <taxon>Bacteria</taxon>
        <taxon>Bacillati</taxon>
        <taxon>Actinomycetota</taxon>
        <taxon>Actinomycetes</taxon>
        <taxon>Streptosporangiales</taxon>
        <taxon>Thermomonosporaceae</taxon>
        <taxon>Actinomadura</taxon>
    </lineage>
</organism>
<dbReference type="PROSITE" id="PS51257">
    <property type="entry name" value="PROKAR_LIPOPROTEIN"/>
    <property type="match status" value="1"/>
</dbReference>
<dbReference type="EMBL" id="WOFH01000006">
    <property type="protein sequence ID" value="MUN38537.1"/>
    <property type="molecule type" value="Genomic_DNA"/>
</dbReference>
<sequence length="161" mass="16968">MTRPRALAGILSILLTSALGAGCGGAQDKAVEDAADRARDAATELKQTIGLRLSRSPDHRSAYDGLLAGLPRYTPQRGGLLLRSDLAADQAWFDITVVKTATASGGFSHETRTVRLCAHITVRFPAGQRPASSMTDLNCPGDLAKTDPQLGTIDKVVRLGS</sequence>
<protein>
    <recommendedName>
        <fullName evidence="4">Lipoprotein</fullName>
    </recommendedName>
</protein>
<evidence type="ECO:0000313" key="2">
    <source>
        <dbReference type="EMBL" id="MUN38537.1"/>
    </source>
</evidence>
<proteinExistence type="predicted"/>
<feature type="chain" id="PRO_5039102529" description="Lipoprotein" evidence="1">
    <location>
        <begin position="22"/>
        <end position="161"/>
    </location>
</feature>
<evidence type="ECO:0000256" key="1">
    <source>
        <dbReference type="SAM" id="SignalP"/>
    </source>
</evidence>